<dbReference type="Proteomes" id="UP000576969">
    <property type="component" value="Unassembled WGS sequence"/>
</dbReference>
<dbReference type="InterPro" id="IPR037079">
    <property type="entry name" value="AF2212/PG0164-like_sf"/>
</dbReference>
<keyword evidence="2" id="KW-1185">Reference proteome</keyword>
<evidence type="ECO:0000313" key="1">
    <source>
        <dbReference type="EMBL" id="NYE20682.1"/>
    </source>
</evidence>
<gene>
    <name evidence="1" type="ORF">BJ991_002710</name>
</gene>
<dbReference type="SUPFAM" id="SSF141694">
    <property type="entry name" value="AF2212/PG0164-like"/>
    <property type="match status" value="1"/>
</dbReference>
<evidence type="ECO:0000313" key="2">
    <source>
        <dbReference type="Proteomes" id="UP000576969"/>
    </source>
</evidence>
<proteinExistence type="predicted"/>
<organism evidence="1 2">
    <name type="scientific">Microbacterium immunditiarum</name>
    <dbReference type="NCBI Taxonomy" id="337480"/>
    <lineage>
        <taxon>Bacteria</taxon>
        <taxon>Bacillati</taxon>
        <taxon>Actinomycetota</taxon>
        <taxon>Actinomycetes</taxon>
        <taxon>Micrococcales</taxon>
        <taxon>Microbacteriaceae</taxon>
        <taxon>Microbacterium</taxon>
    </lineage>
</organism>
<name>A0A7Y9GQJ1_9MICO</name>
<sequence length="97" mass="11011">MHFEFEAEIWRWQARNDDGWLFVTVPEELSADIREVPRMPRGFGSVRVRVGIGGTEWMTSIFPSGDTYALPLKKAVRVAEELGLGDVCTVRLETVDI</sequence>
<dbReference type="Pfam" id="PF08922">
    <property type="entry name" value="DUF1905"/>
    <property type="match status" value="1"/>
</dbReference>
<dbReference type="Gene3D" id="2.40.30.100">
    <property type="entry name" value="AF2212/PG0164-like"/>
    <property type="match status" value="1"/>
</dbReference>
<comment type="caution">
    <text evidence="1">The sequence shown here is derived from an EMBL/GenBank/DDBJ whole genome shotgun (WGS) entry which is preliminary data.</text>
</comment>
<dbReference type="InterPro" id="IPR015018">
    <property type="entry name" value="DUF1905"/>
</dbReference>
<dbReference type="EMBL" id="JACCBV010000001">
    <property type="protein sequence ID" value="NYE20682.1"/>
    <property type="molecule type" value="Genomic_DNA"/>
</dbReference>
<accession>A0A7Y9GQJ1</accession>
<dbReference type="RefSeq" id="WP_179490807.1">
    <property type="nucleotide sequence ID" value="NZ_JACCBV010000001.1"/>
</dbReference>
<evidence type="ECO:0008006" key="3">
    <source>
        <dbReference type="Google" id="ProtNLM"/>
    </source>
</evidence>
<protein>
    <recommendedName>
        <fullName evidence="3">DUF1905 domain-containing protein</fullName>
    </recommendedName>
</protein>
<dbReference type="AlphaFoldDB" id="A0A7Y9GQJ1"/>
<reference evidence="1 2" key="1">
    <citation type="submission" date="2020-07" db="EMBL/GenBank/DDBJ databases">
        <title>Sequencing the genomes of 1000 actinobacteria strains.</title>
        <authorList>
            <person name="Klenk H.-P."/>
        </authorList>
    </citation>
    <scope>NUCLEOTIDE SEQUENCE [LARGE SCALE GENOMIC DNA]</scope>
    <source>
        <strain evidence="1 2">DSM 24662</strain>
    </source>
</reference>